<organism evidence="2 3">
    <name type="scientific">Hoylesella marshii DSM 16973 = JCM 13450</name>
    <dbReference type="NCBI Taxonomy" id="862515"/>
    <lineage>
        <taxon>Bacteria</taxon>
        <taxon>Pseudomonadati</taxon>
        <taxon>Bacteroidota</taxon>
        <taxon>Bacteroidia</taxon>
        <taxon>Bacteroidales</taxon>
        <taxon>Prevotellaceae</taxon>
        <taxon>Hoylesella</taxon>
    </lineage>
</organism>
<dbReference type="Proteomes" id="UP000004394">
    <property type="component" value="Unassembled WGS sequence"/>
</dbReference>
<reference evidence="2" key="1">
    <citation type="submission" date="2010-07" db="EMBL/GenBank/DDBJ databases">
        <authorList>
            <person name="Muzny D."/>
            <person name="Qin X."/>
            <person name="Deng J."/>
            <person name="Jiang H."/>
            <person name="Liu Y."/>
            <person name="Qu J."/>
            <person name="Song X.-Z."/>
            <person name="Zhang L."/>
            <person name="Thornton R."/>
            <person name="Coyle M."/>
            <person name="Francisco L."/>
            <person name="Jackson L."/>
            <person name="Javaid M."/>
            <person name="Korchina V."/>
            <person name="Kovar C."/>
            <person name="Mata R."/>
            <person name="Mathew T."/>
            <person name="Ngo R."/>
            <person name="Nguyen L."/>
            <person name="Nguyen N."/>
            <person name="Okwuonu G."/>
            <person name="Ongeri F."/>
            <person name="Pham C."/>
            <person name="Simmons D."/>
            <person name="Wilczek-Boney K."/>
            <person name="Hale W."/>
            <person name="Jakkamsetti A."/>
            <person name="Pham P."/>
            <person name="Ruth R."/>
            <person name="San Lucas F."/>
            <person name="Warren J."/>
            <person name="Zhang J."/>
            <person name="Zhao Z."/>
            <person name="Zhou C."/>
            <person name="Zhu D."/>
            <person name="Lee S."/>
            <person name="Bess C."/>
            <person name="Blankenburg K."/>
            <person name="Forbes L."/>
            <person name="Fu Q."/>
            <person name="Gubbala S."/>
            <person name="Hirani K."/>
            <person name="Jayaseelan J.C."/>
            <person name="Lara F."/>
            <person name="Munidasa M."/>
            <person name="Palculict T."/>
            <person name="Patil S."/>
            <person name="Pu L.-L."/>
            <person name="Saada N."/>
            <person name="Tang L."/>
            <person name="Weissenberger G."/>
            <person name="Zhu Y."/>
            <person name="Hemphill L."/>
            <person name="Shang Y."/>
            <person name="Youmans B."/>
            <person name="Ayvaz T."/>
            <person name="Ross M."/>
            <person name="Santibanez J."/>
            <person name="Aqrawi P."/>
            <person name="Gross S."/>
            <person name="Joshi V."/>
            <person name="Fowler G."/>
            <person name="Nazareth L."/>
            <person name="Reid J."/>
            <person name="Worley K."/>
            <person name="Petrosino J."/>
            <person name="Highlander S."/>
            <person name="Gibbs R."/>
        </authorList>
    </citation>
    <scope>NUCLEOTIDE SEQUENCE [LARGE SCALE GENOMIC DNA]</scope>
    <source>
        <strain evidence="2">DSM 16973</strain>
    </source>
</reference>
<evidence type="ECO:0000313" key="3">
    <source>
        <dbReference type="Proteomes" id="UP000004394"/>
    </source>
</evidence>
<name>E0NVK0_9BACT</name>
<keyword evidence="3" id="KW-1185">Reference proteome</keyword>
<feature type="signal peptide" evidence="1">
    <location>
        <begin position="1"/>
        <end position="22"/>
    </location>
</feature>
<dbReference type="RefSeq" id="WP_006950593.1">
    <property type="nucleotide sequence ID" value="NZ_GL397214.1"/>
</dbReference>
<proteinExistence type="predicted"/>
<evidence type="ECO:0000313" key="2">
    <source>
        <dbReference type="EMBL" id="EFM00934.1"/>
    </source>
</evidence>
<gene>
    <name evidence="2" type="ORF">HMPREF0658_2205</name>
</gene>
<sequence length="566" mass="62064">MKDMKRLIVVACAIATTTSLFAQNYQVIVTTKDGERKVFATNEVSNIAFSNAPEYIKANTFIEGTYNPKADNAVYSLTIATEEPDAQGQPSLVGGLQLGLSMYAPLSAEAQKAVLPEGYYRVGGGNAPYTINASKSAVWVRKSEGESGVVVGYVVGGTVDVRHVGGNYDMRAEIDLIDGTHIDVSYYGNMTFTVGASGSSEFKTDQNVTFTEGQGRVWANWFNPFCDDAALQFFTGTFTESGKQTEGYCLYLPVFMTKDDSHTSQWSPVIPDGEYKMDPRTVISGQTYLPNTLQRGAVLNVFGTTTITGSYLTYLAVDGRTSLATISEGSMTVSENGTKFLFHFTASNGIKITGTYTRKPYIVNMIDNSKKPEFPDKLTGDYQLKKFPADVAVLDYNMGDYIVQGLNSHILMFTDPEQKEGDYLELDLFSDSDKLKDGVYTIDNSLVNMSGIKGVVNYQGSMVFSWYGDLDSTDGEGYQSILAPISGGTLTVSTVEGDKRKFDFDLRDLKGNKITGSLTHAVHYASKTGSNDAKVERSHARALGSVKRKWDIRNTDIEPRVLMLHR</sequence>
<dbReference type="STRING" id="862515.HMPREF0658_2205"/>
<evidence type="ECO:0000256" key="1">
    <source>
        <dbReference type="SAM" id="SignalP"/>
    </source>
</evidence>
<evidence type="ECO:0008006" key="4">
    <source>
        <dbReference type="Google" id="ProtNLM"/>
    </source>
</evidence>
<feature type="chain" id="PRO_5003138397" description="Lipocalin-like domain-containing protein" evidence="1">
    <location>
        <begin position="23"/>
        <end position="566"/>
    </location>
</feature>
<comment type="caution">
    <text evidence="2">The sequence shown here is derived from an EMBL/GenBank/DDBJ whole genome shotgun (WGS) entry which is preliminary data.</text>
</comment>
<dbReference type="eggNOG" id="ENOG5031544">
    <property type="taxonomic scope" value="Bacteria"/>
</dbReference>
<accession>E0NVK0</accession>
<protein>
    <recommendedName>
        <fullName evidence="4">Lipocalin-like domain-containing protein</fullName>
    </recommendedName>
</protein>
<dbReference type="HOGENOM" id="CLU_481330_0_0_10"/>
<keyword evidence="1" id="KW-0732">Signal</keyword>
<dbReference type="BioCyc" id="PMAR862515-HMP:GMOO-2238-MONOMER"/>
<dbReference type="AlphaFoldDB" id="E0NVK0"/>
<dbReference type="EMBL" id="AEEI01000061">
    <property type="protein sequence ID" value="EFM00934.1"/>
    <property type="molecule type" value="Genomic_DNA"/>
</dbReference>